<evidence type="ECO:0000313" key="3">
    <source>
        <dbReference type="MGI" id="MGI:3041200"/>
    </source>
</evidence>
<feature type="region of interest" description="Disordered" evidence="1">
    <location>
        <begin position="1"/>
        <end position="29"/>
    </location>
</feature>
<proteinExistence type="evidence at transcript level"/>
<evidence type="ECO:0000313" key="2">
    <source>
        <dbReference type="EMBL" id="BAE37899.1"/>
    </source>
</evidence>
<reference evidence="2" key="7">
    <citation type="journal article" date="2005" name="Science">
        <title>The Transcriptional Landscape of the Mammalian Genome.</title>
        <authorList>
            <consortium name="The FANTOM Consortium"/>
            <consortium name="Riken Genome Exploration Research Group and Genome Science Group (Genome Network Project Core Group)"/>
        </authorList>
    </citation>
    <scope>NUCLEOTIDE SEQUENCE</scope>
    <source>
        <strain evidence="2">C57BL/6J</strain>
        <tissue evidence="2">Mammary gland</tissue>
    </source>
</reference>
<reference evidence="2" key="6">
    <citation type="submission" date="2004-04" db="EMBL/GenBank/DDBJ databases">
        <authorList>
            <person name="Arakawa T."/>
            <person name="Carninci P."/>
            <person name="Fukuda S."/>
            <person name="Hashizume W."/>
            <person name="Hayashida K."/>
            <person name="Hori F."/>
            <person name="Iida J."/>
            <person name="Imamura K."/>
            <person name="Imotani K."/>
            <person name="Itoh M."/>
            <person name="Kanagawa S."/>
            <person name="Kawai J."/>
            <person name="Kojima M."/>
            <person name="Konno H."/>
            <person name="Murata M."/>
            <person name="Nakamura M."/>
            <person name="Ninomiya N."/>
            <person name="Nishiyori H."/>
            <person name="Nomura K."/>
            <person name="Ohno M."/>
            <person name="Sakazume N."/>
            <person name="Sano H."/>
            <person name="Sasaki D."/>
            <person name="Shibata K."/>
            <person name="Shiraki T."/>
            <person name="Tagami M."/>
            <person name="Tagami Y."/>
            <person name="Waki K."/>
            <person name="Watahiki A."/>
            <person name="Muramatsu M."/>
            <person name="Hayashizaki Y."/>
        </authorList>
    </citation>
    <scope>NUCLEOTIDE SEQUENCE</scope>
    <source>
        <strain evidence="2">C57BL/6J</strain>
        <tissue evidence="2">Mammary gland</tissue>
    </source>
</reference>
<protein>
    <submittedName>
        <fullName evidence="2">Uncharacterized protein</fullName>
    </submittedName>
</protein>
<dbReference type="MGI" id="MGI:3041200">
    <property type="gene designation" value="D730002M21Rik"/>
</dbReference>
<dbReference type="AlphaFoldDB" id="Q3TP38"/>
<reference evidence="2" key="2">
    <citation type="journal article" date="2000" name="Genome Res.">
        <title>Normalization and subtraction of cap-trapper-selected cDNAs to prepare full-length cDNA libraries for rapid discovery of new genes.</title>
        <authorList>
            <person name="Carninci P."/>
            <person name="Shibata Y."/>
            <person name="Hayatsu N."/>
            <person name="Sugahara Y."/>
            <person name="Shibata K."/>
            <person name="Itoh M."/>
            <person name="Konno H."/>
            <person name="Okazaki Y."/>
            <person name="Muramatsu M."/>
            <person name="Hayashizaki Y."/>
        </authorList>
    </citation>
    <scope>NUCLEOTIDE SEQUENCE</scope>
    <source>
        <strain evidence="2">C57BL/6J</strain>
        <tissue evidence="2">Mammary gland</tissue>
    </source>
</reference>
<reference evidence="2" key="5">
    <citation type="journal article" date="2002" name="Nature">
        <title>Analysis of the mouse transcriptome based on functional annotation of 60,770 full-length cDNAs.</title>
        <authorList>
            <consortium name="The FANTOM Consortium and the RIKEN Genome Exploration Research Group Phase I and II Team"/>
        </authorList>
    </citation>
    <scope>NUCLEOTIDE SEQUENCE</scope>
    <source>
        <strain evidence="2">C57BL/6J</strain>
        <tissue evidence="2">Mammary gland</tissue>
    </source>
</reference>
<name>Q3TP38_MOUSE</name>
<organism evidence="2">
    <name type="scientific">Mus musculus</name>
    <name type="common">Mouse</name>
    <dbReference type="NCBI Taxonomy" id="10090"/>
    <lineage>
        <taxon>Eukaryota</taxon>
        <taxon>Metazoa</taxon>
        <taxon>Chordata</taxon>
        <taxon>Craniata</taxon>
        <taxon>Vertebrata</taxon>
        <taxon>Euteleostomi</taxon>
        <taxon>Mammalia</taxon>
        <taxon>Eutheria</taxon>
        <taxon>Euarchontoglires</taxon>
        <taxon>Glires</taxon>
        <taxon>Rodentia</taxon>
        <taxon>Myomorpha</taxon>
        <taxon>Muroidea</taxon>
        <taxon>Muridae</taxon>
        <taxon>Murinae</taxon>
        <taxon>Mus</taxon>
        <taxon>Mus</taxon>
    </lineage>
</organism>
<reference evidence="2" key="4">
    <citation type="journal article" date="2001" name="Nature">
        <title>Functional annotation of a full-length mouse cDNA collection.</title>
        <authorList>
            <consortium name="The RIKEN Genome Exploration Research Group Phase II Team and the FANTOM Consortium"/>
        </authorList>
    </citation>
    <scope>NUCLEOTIDE SEQUENCE</scope>
    <source>
        <strain evidence="2">C57BL/6J</strain>
        <tissue evidence="2">Mammary gland</tissue>
    </source>
</reference>
<reference evidence="2" key="8">
    <citation type="journal article" date="2005" name="Science">
        <title>Antisense Transcription in the Mammalian Transcriptome.</title>
        <authorList>
            <consortium name="RIKEN Genome Exploration Research Group and Genome Science Group (Genome Network Project Core Group) and the FANTOM Consortium"/>
        </authorList>
    </citation>
    <scope>NUCLEOTIDE SEQUENCE</scope>
    <source>
        <strain evidence="2">C57BL/6J</strain>
        <tissue evidence="2">Mammary gland</tissue>
    </source>
</reference>
<gene>
    <name evidence="3" type="primary">D730002M21Rik</name>
</gene>
<dbReference type="AGR" id="MGI:3041200"/>
<reference evidence="2" key="1">
    <citation type="journal article" date="1999" name="Methods Enzymol.">
        <title>High-efficiency full-length cDNA cloning.</title>
        <authorList>
            <person name="Carninci P."/>
            <person name="Hayashizaki Y."/>
        </authorList>
    </citation>
    <scope>NUCLEOTIDE SEQUENCE</scope>
    <source>
        <strain evidence="2">C57BL/6J</strain>
        <tissue evidence="2">Mammary gland</tissue>
    </source>
</reference>
<sequence length="92" mass="9996">MIMPGLQVTGESFPRDTSASQSRTRIRGVKKQDCVGLTPPFDTASGLFPEASLSSSSCSMTGHSKLWWLERPSKSEVGNHWCQGKLGRTEGP</sequence>
<reference evidence="2" key="3">
    <citation type="journal article" date="2000" name="Genome Res.">
        <title>RIKEN integrated sequence analysis (RISA) system--384-format sequencing pipeline with 384 multicapillary sequencer.</title>
        <authorList>
            <person name="Shibata K."/>
            <person name="Itoh M."/>
            <person name="Aizawa K."/>
            <person name="Nagaoka S."/>
            <person name="Sasaki N."/>
            <person name="Carninci P."/>
            <person name="Konno H."/>
            <person name="Akiyama J."/>
            <person name="Nishi K."/>
            <person name="Kitsunai T."/>
            <person name="Tashiro H."/>
            <person name="Itoh M."/>
            <person name="Sumi N."/>
            <person name="Ishii Y."/>
            <person name="Nakamura S."/>
            <person name="Hazama M."/>
            <person name="Nishine T."/>
            <person name="Harada A."/>
            <person name="Yamamoto R."/>
            <person name="Matsumoto H."/>
            <person name="Sakaguchi S."/>
            <person name="Ikegami T."/>
            <person name="Kashiwagi K."/>
            <person name="Fujiwake S."/>
            <person name="Inoue K."/>
            <person name="Togawa Y."/>
            <person name="Izawa M."/>
            <person name="Ohara E."/>
            <person name="Watahiki M."/>
            <person name="Yoneda Y."/>
            <person name="Ishikawa T."/>
            <person name="Ozawa K."/>
            <person name="Tanaka T."/>
            <person name="Matsuura S."/>
            <person name="Kawai J."/>
            <person name="Okazaki Y."/>
            <person name="Muramatsu M."/>
            <person name="Inoue Y."/>
            <person name="Kira A."/>
            <person name="Hayashizaki Y."/>
        </authorList>
    </citation>
    <scope>NUCLEOTIDE SEQUENCE</scope>
    <source>
        <strain evidence="2">C57BL/6J</strain>
        <tissue evidence="2">Mammary gland</tissue>
    </source>
</reference>
<evidence type="ECO:0000256" key="1">
    <source>
        <dbReference type="SAM" id="MobiDB-lite"/>
    </source>
</evidence>
<dbReference type="EMBL" id="AK164750">
    <property type="protein sequence ID" value="BAE37899.1"/>
    <property type="molecule type" value="mRNA"/>
</dbReference>
<accession>Q3TP38</accession>
<dbReference type="EMBL" id="AK142601">
    <property type="protein sequence ID" value="BAE25125.1"/>
    <property type="molecule type" value="mRNA"/>
</dbReference>